<dbReference type="SUPFAM" id="SSF55874">
    <property type="entry name" value="ATPase domain of HSP90 chaperone/DNA topoisomerase II/histidine kinase"/>
    <property type="match status" value="1"/>
</dbReference>
<keyword evidence="1 5" id="KW-0418">Kinase</keyword>
<dbReference type="PANTHER" id="PTHR34220">
    <property type="entry name" value="SENSOR HISTIDINE KINASE YPDA"/>
    <property type="match status" value="1"/>
</dbReference>
<dbReference type="AlphaFoldDB" id="A0A7I8DN90"/>
<evidence type="ECO:0000259" key="4">
    <source>
        <dbReference type="PROSITE" id="PS50109"/>
    </source>
</evidence>
<accession>A0A7I8DN90</accession>
<keyword evidence="3" id="KW-0812">Transmembrane</keyword>
<dbReference type="Gene3D" id="6.10.340.10">
    <property type="match status" value="1"/>
</dbReference>
<dbReference type="InterPro" id="IPR005467">
    <property type="entry name" value="His_kinase_dom"/>
</dbReference>
<feature type="domain" description="Histidine kinase" evidence="4">
    <location>
        <begin position="318"/>
        <end position="542"/>
    </location>
</feature>
<keyword evidence="3" id="KW-1133">Transmembrane helix</keyword>
<reference evidence="5 6" key="2">
    <citation type="submission" date="2020-08" db="EMBL/GenBank/DDBJ databases">
        <authorList>
            <person name="Ueki A."/>
            <person name="Tonouchi A."/>
        </authorList>
    </citation>
    <scope>NUCLEOTIDE SEQUENCE [LARGE SCALE GENOMIC DNA]</scope>
    <source>
        <strain evidence="5 6">CTTW</strain>
    </source>
</reference>
<sequence>MSVLDNIGSNAQYKINQRLSEINDMTSTFQLYTENTYSIIDDLKKYEKEGNYTYYDIVKSRNNMRFTCQNIIYTNDFVNGIFIFTPSGVNLGYGWGNNIDIKYEYEPFEDKWYKDAVALKGKLYISDNSTKNFILNADRSISFARALYDVNTHDFLGVLFIDCSPDVFELDSINTLSDIAVLSVVDGNNNLLYTTDNSSDEKTIVNQKSSKQQYVLELPAKKYNLKIKLSLPLSELTARYNYTKVTLIILVIVCTVVLAIISYILSVYLTKPITALSDRMGDKSKKGPITSRKYLNRVDEVGVLYNEYNNMIIEINRYIKEEFQNKLILLDTQMKSLEAQINSHFLYNTLEAINSIAEIENVESISTIALALGDMFRYSIKTESELVTLAEELQHVKNYVSIQEIRYNYSFTVSYEIEEHLYQTRILKLIIQPVVENALFHGLNHCVIEGNIHIKVHEENENICISITDNGLGMSPEQVEQIRTALAKPTSFTSLGHRTKESIGLKNIHSRIQLYYGVQYGLTISSEEKIGTSITVNLPIIKEGV</sequence>
<dbReference type="InterPro" id="IPR036890">
    <property type="entry name" value="HATPase_C_sf"/>
</dbReference>
<dbReference type="Pfam" id="PF06580">
    <property type="entry name" value="His_kinase"/>
    <property type="match status" value="1"/>
</dbReference>
<dbReference type="Proteomes" id="UP000515703">
    <property type="component" value="Chromosome"/>
</dbReference>
<dbReference type="GO" id="GO:0016020">
    <property type="term" value="C:membrane"/>
    <property type="evidence" value="ECO:0007669"/>
    <property type="project" value="InterPro"/>
</dbReference>
<name>A0A7I8DN90_9FIRM</name>
<dbReference type="Pfam" id="PF02518">
    <property type="entry name" value="HATPase_c"/>
    <property type="match status" value="1"/>
</dbReference>
<reference evidence="5 6" key="1">
    <citation type="submission" date="2020-08" db="EMBL/GenBank/DDBJ databases">
        <title>Draft genome sequencing of an Anaerocolumna strain isolated from anoxic soil subjected to BSD treatment.</title>
        <authorList>
            <person name="Uek A."/>
            <person name="Tonouchi A."/>
        </authorList>
    </citation>
    <scope>NUCLEOTIDE SEQUENCE [LARGE SCALE GENOMIC DNA]</scope>
    <source>
        <strain evidence="5 6">CTTW</strain>
    </source>
</reference>
<dbReference type="InterPro" id="IPR010559">
    <property type="entry name" value="Sig_transdc_His_kin_internal"/>
</dbReference>
<evidence type="ECO:0000256" key="2">
    <source>
        <dbReference type="ARBA" id="ARBA00023012"/>
    </source>
</evidence>
<organism evidence="5 6">
    <name type="scientific">Anaerocolumna chitinilytica</name>
    <dbReference type="NCBI Taxonomy" id="1727145"/>
    <lineage>
        <taxon>Bacteria</taxon>
        <taxon>Bacillati</taxon>
        <taxon>Bacillota</taxon>
        <taxon>Clostridia</taxon>
        <taxon>Lachnospirales</taxon>
        <taxon>Lachnospiraceae</taxon>
        <taxon>Anaerocolumna</taxon>
    </lineage>
</organism>
<evidence type="ECO:0000313" key="6">
    <source>
        <dbReference type="Proteomes" id="UP000515703"/>
    </source>
</evidence>
<proteinExistence type="predicted"/>
<keyword evidence="1 5" id="KW-0808">Transferase</keyword>
<keyword evidence="2" id="KW-0902">Two-component regulatory system</keyword>
<dbReference type="EMBL" id="AP023368">
    <property type="protein sequence ID" value="BCJ99167.1"/>
    <property type="molecule type" value="Genomic_DNA"/>
</dbReference>
<dbReference type="KEGG" id="acht:bsdcttw_22080"/>
<dbReference type="SMART" id="SM00387">
    <property type="entry name" value="HATPase_c"/>
    <property type="match status" value="1"/>
</dbReference>
<dbReference type="InterPro" id="IPR050640">
    <property type="entry name" value="Bact_2-comp_sensor_kinase"/>
</dbReference>
<dbReference type="InterPro" id="IPR003594">
    <property type="entry name" value="HATPase_dom"/>
</dbReference>
<protein>
    <submittedName>
        <fullName evidence="5">Histidine kinase</fullName>
    </submittedName>
</protein>
<dbReference type="PANTHER" id="PTHR34220:SF7">
    <property type="entry name" value="SENSOR HISTIDINE KINASE YPDA"/>
    <property type="match status" value="1"/>
</dbReference>
<dbReference type="Gene3D" id="3.30.565.10">
    <property type="entry name" value="Histidine kinase-like ATPase, C-terminal domain"/>
    <property type="match status" value="1"/>
</dbReference>
<gene>
    <name evidence="5" type="ORF">bsdcttw_22080</name>
</gene>
<keyword evidence="3" id="KW-0472">Membrane</keyword>
<evidence type="ECO:0000256" key="1">
    <source>
        <dbReference type="ARBA" id="ARBA00022777"/>
    </source>
</evidence>
<feature type="transmembrane region" description="Helical" evidence="3">
    <location>
        <begin position="247"/>
        <end position="270"/>
    </location>
</feature>
<dbReference type="PROSITE" id="PS50109">
    <property type="entry name" value="HIS_KIN"/>
    <property type="match status" value="1"/>
</dbReference>
<dbReference type="GO" id="GO:0000155">
    <property type="term" value="F:phosphorelay sensor kinase activity"/>
    <property type="evidence" value="ECO:0007669"/>
    <property type="project" value="InterPro"/>
</dbReference>
<evidence type="ECO:0000256" key="3">
    <source>
        <dbReference type="SAM" id="Phobius"/>
    </source>
</evidence>
<keyword evidence="6" id="KW-1185">Reference proteome</keyword>
<dbReference type="Gene3D" id="3.30.450.20">
    <property type="entry name" value="PAS domain"/>
    <property type="match status" value="1"/>
</dbReference>
<evidence type="ECO:0000313" key="5">
    <source>
        <dbReference type="EMBL" id="BCJ99167.1"/>
    </source>
</evidence>